<reference evidence="1" key="1">
    <citation type="submission" date="2019-08" db="EMBL/GenBank/DDBJ databases">
        <authorList>
            <person name="Kucharzyk K."/>
            <person name="Murdoch R.W."/>
            <person name="Higgins S."/>
            <person name="Loffler F."/>
        </authorList>
    </citation>
    <scope>NUCLEOTIDE SEQUENCE</scope>
</reference>
<dbReference type="AlphaFoldDB" id="A0A644ULL3"/>
<organism evidence="1">
    <name type="scientific">bioreactor metagenome</name>
    <dbReference type="NCBI Taxonomy" id="1076179"/>
    <lineage>
        <taxon>unclassified sequences</taxon>
        <taxon>metagenomes</taxon>
        <taxon>ecological metagenomes</taxon>
    </lineage>
</organism>
<name>A0A644ULL3_9ZZZZ</name>
<dbReference type="PROSITE" id="PS51257">
    <property type="entry name" value="PROKAR_LIPOPROTEIN"/>
    <property type="match status" value="1"/>
</dbReference>
<comment type="caution">
    <text evidence="1">The sequence shown here is derived from an EMBL/GenBank/DDBJ whole genome shotgun (WGS) entry which is preliminary data.</text>
</comment>
<evidence type="ECO:0008006" key="2">
    <source>
        <dbReference type="Google" id="ProtNLM"/>
    </source>
</evidence>
<gene>
    <name evidence="1" type="ORF">SDC9_25784</name>
</gene>
<dbReference type="EMBL" id="VSSQ01000131">
    <property type="protein sequence ID" value="MPL79897.1"/>
    <property type="molecule type" value="Genomic_DNA"/>
</dbReference>
<proteinExistence type="predicted"/>
<protein>
    <recommendedName>
        <fullName evidence="2">Lipoprotein</fullName>
    </recommendedName>
</protein>
<accession>A0A644ULL3</accession>
<evidence type="ECO:0000313" key="1">
    <source>
        <dbReference type="EMBL" id="MPL79897.1"/>
    </source>
</evidence>
<sequence length="191" mass="21694">MRYSGLISLFVVLLISMAGCSSLKEGVWLHSTQYATGGIPSVFNHSKEITLFDFILTRRDDSIEGTVVIKSDSHTSKRVVMTSFFGMTFLDFELNGATIKINYCIEQLNREKVILLLKKDFEILFKPDHSPITKYLFESNGNIAALEQGNGITRTLMRFGKYSEGYPEEVLITHPWLKIKLKLTKSKSDEN</sequence>